<evidence type="ECO:0000313" key="3">
    <source>
        <dbReference type="Proteomes" id="UP000027222"/>
    </source>
</evidence>
<keyword evidence="3" id="KW-1185">Reference proteome</keyword>
<gene>
    <name evidence="2" type="ORF">GALMADRAFT_144248</name>
</gene>
<protein>
    <submittedName>
        <fullName evidence="2">Uncharacterized protein</fullName>
    </submittedName>
</protein>
<dbReference type="HOGENOM" id="CLU_980196_0_0_1"/>
<feature type="region of interest" description="Disordered" evidence="1">
    <location>
        <begin position="186"/>
        <end position="213"/>
    </location>
</feature>
<dbReference type="STRING" id="685588.A0A067SMB9"/>
<name>A0A067SMB9_GALM3</name>
<sequence>MLNTYQAFFASVEAGRSSARAFSIKLSFRRVLGATCLSDSNSKPDTPFRQEIRSRTVAAQRSPVAVPPCRTLRNRSLPLQYPGRLFIGISGDEFELVIGVFEKQYAFLLQGLETGVDFPVPNWIPITAALPKIGRAVYPYWKVRRVERGGHCIIPPLNGDESDTLNVSRLQSFNDKADEELLIDKERTTKKPDTSRVRGPKIRTNDPSLPPPRQEVVIRPKERLQRVRDEIEANLQRQTEADHHWENTVDNAYQALPVPYASKFFKYIPPSNASSWPSSNSGPD</sequence>
<organism evidence="2 3">
    <name type="scientific">Galerina marginata (strain CBS 339.88)</name>
    <dbReference type="NCBI Taxonomy" id="685588"/>
    <lineage>
        <taxon>Eukaryota</taxon>
        <taxon>Fungi</taxon>
        <taxon>Dikarya</taxon>
        <taxon>Basidiomycota</taxon>
        <taxon>Agaricomycotina</taxon>
        <taxon>Agaricomycetes</taxon>
        <taxon>Agaricomycetidae</taxon>
        <taxon>Agaricales</taxon>
        <taxon>Agaricineae</taxon>
        <taxon>Strophariaceae</taxon>
        <taxon>Galerina</taxon>
    </lineage>
</organism>
<accession>A0A067SMB9</accession>
<dbReference type="AlphaFoldDB" id="A0A067SMB9"/>
<dbReference type="Proteomes" id="UP000027222">
    <property type="component" value="Unassembled WGS sequence"/>
</dbReference>
<proteinExistence type="predicted"/>
<evidence type="ECO:0000313" key="2">
    <source>
        <dbReference type="EMBL" id="KDR71187.1"/>
    </source>
</evidence>
<dbReference type="EMBL" id="KL142394">
    <property type="protein sequence ID" value="KDR71187.1"/>
    <property type="molecule type" value="Genomic_DNA"/>
</dbReference>
<dbReference type="OrthoDB" id="435275at2759"/>
<evidence type="ECO:0000256" key="1">
    <source>
        <dbReference type="SAM" id="MobiDB-lite"/>
    </source>
</evidence>
<reference evidence="3" key="1">
    <citation type="journal article" date="2014" name="Proc. Natl. Acad. Sci. U.S.A.">
        <title>Extensive sampling of basidiomycete genomes demonstrates inadequacy of the white-rot/brown-rot paradigm for wood decay fungi.</title>
        <authorList>
            <person name="Riley R."/>
            <person name="Salamov A.A."/>
            <person name="Brown D.W."/>
            <person name="Nagy L.G."/>
            <person name="Floudas D."/>
            <person name="Held B.W."/>
            <person name="Levasseur A."/>
            <person name="Lombard V."/>
            <person name="Morin E."/>
            <person name="Otillar R."/>
            <person name="Lindquist E.A."/>
            <person name="Sun H."/>
            <person name="LaButti K.M."/>
            <person name="Schmutz J."/>
            <person name="Jabbour D."/>
            <person name="Luo H."/>
            <person name="Baker S.E."/>
            <person name="Pisabarro A.G."/>
            <person name="Walton J.D."/>
            <person name="Blanchette R.A."/>
            <person name="Henrissat B."/>
            <person name="Martin F."/>
            <person name="Cullen D."/>
            <person name="Hibbett D.S."/>
            <person name="Grigoriev I.V."/>
        </authorList>
    </citation>
    <scope>NUCLEOTIDE SEQUENCE [LARGE SCALE GENOMIC DNA]</scope>
    <source>
        <strain evidence="3">CBS 339.88</strain>
    </source>
</reference>
<feature type="compositionally biased region" description="Basic and acidic residues" evidence="1">
    <location>
        <begin position="186"/>
        <end position="196"/>
    </location>
</feature>